<keyword evidence="9" id="KW-1185">Reference proteome</keyword>
<dbReference type="Gene3D" id="1.10.287.470">
    <property type="entry name" value="Helix hairpin bin"/>
    <property type="match status" value="1"/>
</dbReference>
<evidence type="ECO:0000259" key="4">
    <source>
        <dbReference type="Pfam" id="PF25876"/>
    </source>
</evidence>
<dbReference type="InterPro" id="IPR006143">
    <property type="entry name" value="RND_pump_MFP"/>
</dbReference>
<evidence type="ECO:0000259" key="7">
    <source>
        <dbReference type="Pfam" id="PF25967"/>
    </source>
</evidence>
<evidence type="ECO:0000259" key="6">
    <source>
        <dbReference type="Pfam" id="PF25944"/>
    </source>
</evidence>
<dbReference type="Pfam" id="PF25944">
    <property type="entry name" value="Beta-barrel_RND"/>
    <property type="match status" value="1"/>
</dbReference>
<name>A0ABW0PCA8_9BURK</name>
<dbReference type="PROSITE" id="PS51257">
    <property type="entry name" value="PROKAR_LIPOPROTEIN"/>
    <property type="match status" value="1"/>
</dbReference>
<comment type="subcellular location">
    <subcellularLocation>
        <location evidence="1">Cell envelope</location>
    </subcellularLocation>
</comment>
<feature type="domain" description="Multidrug resistance protein MdtA-like C-terminal permuted SH3" evidence="7">
    <location>
        <begin position="312"/>
        <end position="374"/>
    </location>
</feature>
<dbReference type="Pfam" id="PF25876">
    <property type="entry name" value="HH_MFP_RND"/>
    <property type="match status" value="1"/>
</dbReference>
<evidence type="ECO:0000313" key="9">
    <source>
        <dbReference type="Proteomes" id="UP001596031"/>
    </source>
</evidence>
<feature type="region of interest" description="Disordered" evidence="3">
    <location>
        <begin position="386"/>
        <end position="409"/>
    </location>
</feature>
<dbReference type="Gene3D" id="2.40.420.20">
    <property type="match status" value="1"/>
</dbReference>
<dbReference type="Gene3D" id="2.40.50.100">
    <property type="match status" value="1"/>
</dbReference>
<accession>A0ABW0PCA8</accession>
<dbReference type="Pfam" id="PF25917">
    <property type="entry name" value="BSH_RND"/>
    <property type="match status" value="1"/>
</dbReference>
<gene>
    <name evidence="8" type="ORF">ACFPOU_00190</name>
</gene>
<dbReference type="SUPFAM" id="SSF111369">
    <property type="entry name" value="HlyD-like secretion proteins"/>
    <property type="match status" value="1"/>
</dbReference>
<feature type="compositionally biased region" description="Low complexity" evidence="3">
    <location>
        <begin position="397"/>
        <end position="409"/>
    </location>
</feature>
<evidence type="ECO:0000256" key="1">
    <source>
        <dbReference type="ARBA" id="ARBA00004196"/>
    </source>
</evidence>
<feature type="domain" description="Multidrug resistance protein MdtA-like barrel-sandwich hybrid" evidence="5">
    <location>
        <begin position="77"/>
        <end position="220"/>
    </location>
</feature>
<dbReference type="InterPro" id="IPR058626">
    <property type="entry name" value="MdtA-like_b-barrel"/>
</dbReference>
<comment type="similarity">
    <text evidence="2">Belongs to the membrane fusion protein (MFP) (TC 8.A.1) family.</text>
</comment>
<protein>
    <submittedName>
        <fullName evidence="8">Efflux RND transporter periplasmic adaptor subunit</fullName>
    </submittedName>
</protein>
<evidence type="ECO:0000259" key="5">
    <source>
        <dbReference type="Pfam" id="PF25917"/>
    </source>
</evidence>
<reference evidence="9" key="1">
    <citation type="journal article" date="2019" name="Int. J. Syst. Evol. Microbiol.">
        <title>The Global Catalogue of Microorganisms (GCM) 10K type strain sequencing project: providing services to taxonomists for standard genome sequencing and annotation.</title>
        <authorList>
            <consortium name="The Broad Institute Genomics Platform"/>
            <consortium name="The Broad Institute Genome Sequencing Center for Infectious Disease"/>
            <person name="Wu L."/>
            <person name="Ma J."/>
        </authorList>
    </citation>
    <scope>NUCLEOTIDE SEQUENCE [LARGE SCALE GENOMIC DNA]</scope>
    <source>
        <strain evidence="9">CCUG 38813</strain>
    </source>
</reference>
<dbReference type="PANTHER" id="PTHR30158">
    <property type="entry name" value="ACRA/E-RELATED COMPONENT OF DRUG EFFLUX TRANSPORTER"/>
    <property type="match status" value="1"/>
</dbReference>
<dbReference type="InterPro" id="IPR058625">
    <property type="entry name" value="MdtA-like_BSH"/>
</dbReference>
<dbReference type="InterPro" id="IPR058624">
    <property type="entry name" value="MdtA-like_HH"/>
</dbReference>
<dbReference type="PANTHER" id="PTHR30158:SF3">
    <property type="entry name" value="MULTIDRUG EFFLUX PUMP SUBUNIT ACRA-RELATED"/>
    <property type="match status" value="1"/>
</dbReference>
<organism evidence="8 9">
    <name type="scientific">Massilia jejuensis</name>
    <dbReference type="NCBI Taxonomy" id="648894"/>
    <lineage>
        <taxon>Bacteria</taxon>
        <taxon>Pseudomonadati</taxon>
        <taxon>Pseudomonadota</taxon>
        <taxon>Betaproteobacteria</taxon>
        <taxon>Burkholderiales</taxon>
        <taxon>Oxalobacteraceae</taxon>
        <taxon>Telluria group</taxon>
        <taxon>Massilia</taxon>
    </lineage>
</organism>
<dbReference type="Pfam" id="PF25967">
    <property type="entry name" value="RND-MFP_C"/>
    <property type="match status" value="1"/>
</dbReference>
<comment type="caution">
    <text evidence="8">The sequence shown here is derived from an EMBL/GenBank/DDBJ whole genome shotgun (WGS) entry which is preliminary data.</text>
</comment>
<evidence type="ECO:0000256" key="3">
    <source>
        <dbReference type="SAM" id="MobiDB-lite"/>
    </source>
</evidence>
<dbReference type="EMBL" id="JBHSMS010000003">
    <property type="protein sequence ID" value="MFC5509543.1"/>
    <property type="molecule type" value="Genomic_DNA"/>
</dbReference>
<feature type="domain" description="Multidrug resistance protein MdtA-like alpha-helical hairpin" evidence="4">
    <location>
        <begin position="119"/>
        <end position="186"/>
    </location>
</feature>
<dbReference type="Proteomes" id="UP001596031">
    <property type="component" value="Unassembled WGS sequence"/>
</dbReference>
<sequence length="409" mass="42519">MRPAHSSPLPPSLSPRRIAACTLMAVALLSACGKKDAAQAGPGAGGKMPPPEVGVITATTQPVALQTELPARAEPVRVAQVRARVNGVVLKRNFTEGSLVKQGQSLYQIDPEPYQAQVSAAQAALGRAQANLTQASATAARYKPLVEASAISKQEYANAVAAQKQAEADVASARAQVRIARISAGYANVNAPISGRIGRALVTEGALVSATEATQLALIQQTDRMFLNITQSATELQRLRKQSGGPSGSTPVTVLLDDGSELPAKGRLLFSDVTVDPATGQVNLRAEVANHDNALLPGQYVRVRLSQALLPNGILVPQQAVTRGGANGDTLTVIGPDDKPARRPVKIGSRQGANWVVLDGLKAGERVMVDGFQKLQMMPPGAPVKPVPWTAPKSEIAAPAGSAPATASR</sequence>
<dbReference type="InterPro" id="IPR058627">
    <property type="entry name" value="MdtA-like_C"/>
</dbReference>
<proteinExistence type="inferred from homology"/>
<dbReference type="NCBIfam" id="TIGR01730">
    <property type="entry name" value="RND_mfp"/>
    <property type="match status" value="1"/>
</dbReference>
<dbReference type="Gene3D" id="2.40.30.170">
    <property type="match status" value="1"/>
</dbReference>
<evidence type="ECO:0000313" key="8">
    <source>
        <dbReference type="EMBL" id="MFC5509543.1"/>
    </source>
</evidence>
<dbReference type="RefSeq" id="WP_379715354.1">
    <property type="nucleotide sequence ID" value="NZ_JBHSMS010000003.1"/>
</dbReference>
<evidence type="ECO:0000256" key="2">
    <source>
        <dbReference type="ARBA" id="ARBA00009477"/>
    </source>
</evidence>
<feature type="domain" description="Multidrug resistance protein MdtA-like beta-barrel" evidence="6">
    <location>
        <begin position="225"/>
        <end position="307"/>
    </location>
</feature>